<comment type="caution">
    <text evidence="2">The sequence shown here is derived from an EMBL/GenBank/DDBJ whole genome shotgun (WGS) entry which is preliminary data.</text>
</comment>
<dbReference type="Proteomes" id="UP001052739">
    <property type="component" value="Unassembled WGS sequence"/>
</dbReference>
<gene>
    <name evidence="2" type="ORF">Shyd_93730</name>
</gene>
<dbReference type="RefSeq" id="WP_226653015.1">
    <property type="nucleotide sequence ID" value="NZ_BNDW01000119.1"/>
</dbReference>
<evidence type="ECO:0000313" key="2">
    <source>
        <dbReference type="EMBL" id="GHI28002.1"/>
    </source>
</evidence>
<feature type="region of interest" description="Disordered" evidence="1">
    <location>
        <begin position="65"/>
        <end position="98"/>
    </location>
</feature>
<evidence type="ECO:0000313" key="3">
    <source>
        <dbReference type="Proteomes" id="UP001052739"/>
    </source>
</evidence>
<evidence type="ECO:0000256" key="1">
    <source>
        <dbReference type="SAM" id="MobiDB-lite"/>
    </source>
</evidence>
<dbReference type="EMBL" id="BNDW01000119">
    <property type="protein sequence ID" value="GHI28002.1"/>
    <property type="molecule type" value="Genomic_DNA"/>
</dbReference>
<organism evidence="2 3">
    <name type="scientific">Streptomyces hydrogenans</name>
    <dbReference type="NCBI Taxonomy" id="1873719"/>
    <lineage>
        <taxon>Bacteria</taxon>
        <taxon>Bacillati</taxon>
        <taxon>Actinomycetota</taxon>
        <taxon>Actinomycetes</taxon>
        <taxon>Kitasatosporales</taxon>
        <taxon>Streptomycetaceae</taxon>
        <taxon>Streptomyces</taxon>
    </lineage>
</organism>
<feature type="compositionally biased region" description="Low complexity" evidence="1">
    <location>
        <begin position="69"/>
        <end position="98"/>
    </location>
</feature>
<name>A0ABQ3PSK5_9ACTN</name>
<proteinExistence type="predicted"/>
<protein>
    <submittedName>
        <fullName evidence="2">Uncharacterized protein</fullName>
    </submittedName>
</protein>
<accession>A0ABQ3PSK5</accession>
<keyword evidence="3" id="KW-1185">Reference proteome</keyword>
<feature type="region of interest" description="Disordered" evidence="1">
    <location>
        <begin position="1"/>
        <end position="22"/>
    </location>
</feature>
<reference evidence="2" key="1">
    <citation type="submission" date="2024-05" db="EMBL/GenBank/DDBJ databases">
        <title>Whole genome shotgun sequence of Streptomyces hydrogenans NBRC 13475.</title>
        <authorList>
            <person name="Komaki H."/>
            <person name="Tamura T."/>
        </authorList>
    </citation>
    <scope>NUCLEOTIDE SEQUENCE</scope>
    <source>
        <strain evidence="2">NBRC 13475</strain>
    </source>
</reference>
<feature type="compositionally biased region" description="Basic residues" evidence="1">
    <location>
        <begin position="9"/>
        <end position="18"/>
    </location>
</feature>
<sequence length="98" mass="10270">MPELAMPKAAKRRGRTRTSRVSPLAPIVLSTLSPGHIDMRTVESTQTRRISLVCPACKTWVAVTPPAAPTCSSSSRTTPARPASTPRSAAAPATDSST</sequence>